<keyword evidence="6" id="KW-0175">Coiled coil</keyword>
<feature type="coiled-coil region" evidence="6">
    <location>
        <begin position="146"/>
        <end position="177"/>
    </location>
</feature>
<dbReference type="VEuPathDB" id="MicrosporidiaDB:AEWR_091280"/>
<evidence type="ECO:0008006" key="8">
    <source>
        <dbReference type="Google" id="ProtNLM"/>
    </source>
</evidence>
<evidence type="ECO:0000256" key="3">
    <source>
        <dbReference type="ARBA" id="ARBA00008105"/>
    </source>
</evidence>
<comment type="similarity">
    <text evidence="3">Belongs to the UTP11 family.</text>
</comment>
<dbReference type="VEuPathDB" id="MicrosporidiaDB:AEWQ_091300"/>
<dbReference type="VEuPathDB" id="MicrosporidiaDB:M970_091280"/>
<dbReference type="GO" id="GO:0006364">
    <property type="term" value="P:rRNA processing"/>
    <property type="evidence" value="ECO:0007669"/>
    <property type="project" value="UniProtKB-KW"/>
</dbReference>
<keyword evidence="5" id="KW-0539">Nucleus</keyword>
<reference evidence="7" key="1">
    <citation type="journal article" date="2013" name="Eukaryot. Cell">
        <title>Extremely Reduced Levels of Heterozygosity in the Vertebrate Pathogen Encephalitozoon cuniculi.</title>
        <authorList>
            <person name="Selman M."/>
            <person name="Sak B."/>
            <person name="Kvac M."/>
            <person name="Farinelli L."/>
            <person name="Weiss L.M."/>
            <person name="Corradi N."/>
        </authorList>
    </citation>
    <scope>NUCLEOTIDE SEQUENCE</scope>
</reference>
<dbReference type="PANTHER" id="PTHR12838:SF0">
    <property type="entry name" value="U3 SMALL NUCLEOLAR RNA-ASSOCIATED PROTEIN 11-RELATED"/>
    <property type="match status" value="1"/>
</dbReference>
<evidence type="ECO:0000256" key="2">
    <source>
        <dbReference type="ARBA" id="ARBA00004604"/>
    </source>
</evidence>
<keyword evidence="4" id="KW-0698">rRNA processing</keyword>
<dbReference type="InterPro" id="IPR007144">
    <property type="entry name" value="SSU_processome_Utp11"/>
</dbReference>
<dbReference type="EMBL" id="KC513621">
    <property type="protein sequence ID" value="AGE96527.1"/>
    <property type="molecule type" value="Genomic_DNA"/>
</dbReference>
<proteinExistence type="inferred from homology"/>
<dbReference type="PANTHER" id="PTHR12838">
    <property type="entry name" value="U3 SMALL NUCLEOLAR RNA-ASSOCIATED PROTEIN 11"/>
    <property type="match status" value="1"/>
</dbReference>
<name>M1KB19_ENCCN</name>
<evidence type="ECO:0000256" key="6">
    <source>
        <dbReference type="SAM" id="Coils"/>
    </source>
</evidence>
<comment type="function">
    <text evidence="1">Involved in nucleolar processing of pre-18S ribosomal RNA.</text>
</comment>
<gene>
    <name evidence="7" type="ORF">ECU09_1290</name>
</gene>
<organism evidence="7">
    <name type="scientific">Encephalitozoon cuniculi</name>
    <name type="common">Microsporidian parasite</name>
    <dbReference type="NCBI Taxonomy" id="6035"/>
    <lineage>
        <taxon>Eukaryota</taxon>
        <taxon>Fungi</taxon>
        <taxon>Fungi incertae sedis</taxon>
        <taxon>Microsporidia</taxon>
        <taxon>Unikaryonidae</taxon>
        <taxon>Encephalitozoon</taxon>
    </lineage>
</organism>
<dbReference type="VEuPathDB" id="MicrosporidiaDB:AEWD_091310"/>
<comment type="subcellular location">
    <subcellularLocation>
        <location evidence="2">Nucleus</location>
        <location evidence="2">Nucleolus</location>
    </subcellularLocation>
</comment>
<dbReference type="GO" id="GO:0032040">
    <property type="term" value="C:small-subunit processome"/>
    <property type="evidence" value="ECO:0007669"/>
    <property type="project" value="InterPro"/>
</dbReference>
<evidence type="ECO:0000256" key="1">
    <source>
        <dbReference type="ARBA" id="ARBA00004099"/>
    </source>
</evidence>
<protein>
    <recommendedName>
        <fullName evidence="8">U3 small nucleolar RNA-associated protein 11</fullName>
    </recommendedName>
</protein>
<sequence length="178" mass="21765">MSLGFTKVLEDRYPEEMRRKVYKERTQPKDRRKYGKLEKKKDLVKRLAKINKQKDEIRKAKEEIRHKSGQEYFFGYHSVKKDGSSIYRVDEPTIEELTKMKIYIDNEIQRCRKKLERYAPMPCGTHIKFEEDSLEKNEADMRFGQKEEIREEFERYMEELIVKRREVLERMNELEDSV</sequence>
<dbReference type="VEuPathDB" id="MicrosporidiaDB:ECU09_1290"/>
<feature type="coiled-coil region" evidence="6">
    <location>
        <begin position="40"/>
        <end position="70"/>
    </location>
</feature>
<evidence type="ECO:0000256" key="5">
    <source>
        <dbReference type="ARBA" id="ARBA00023242"/>
    </source>
</evidence>
<dbReference type="AlphaFoldDB" id="M1KB19"/>
<dbReference type="Pfam" id="PF03998">
    <property type="entry name" value="Utp11"/>
    <property type="match status" value="1"/>
</dbReference>
<accession>M1KB19</accession>
<evidence type="ECO:0000313" key="7">
    <source>
        <dbReference type="EMBL" id="AGE96527.1"/>
    </source>
</evidence>
<evidence type="ECO:0000256" key="4">
    <source>
        <dbReference type="ARBA" id="ARBA00022552"/>
    </source>
</evidence>